<keyword evidence="4" id="KW-1185">Reference proteome</keyword>
<dbReference type="RefSeq" id="WP_264322264.1">
    <property type="nucleotide sequence ID" value="NZ_JADEXN010000295.1"/>
</dbReference>
<sequence>MNLEYRLSVKDYQEAYTANYKSQRTSYLFLWCLSVLVIGLGLLYLFAPTNGSFFFRILGLFFIGCGACLVPDFYYRFFMLGLWKNNPILRESVELHISEIGITYISQSIQTSIKWPVYSHFIETPNLFLIYPVQQVYGVLPKRAFSTREQALEFRRLLKIKLGKRRTVKSR</sequence>
<feature type="transmembrane region" description="Helical" evidence="1">
    <location>
        <begin position="53"/>
        <end position="75"/>
    </location>
</feature>
<dbReference type="Pfam" id="PF14317">
    <property type="entry name" value="YcxB"/>
    <property type="match status" value="1"/>
</dbReference>
<evidence type="ECO:0000256" key="1">
    <source>
        <dbReference type="SAM" id="Phobius"/>
    </source>
</evidence>
<organism evidence="3 4">
    <name type="scientific">Zarconia navalis LEGE 11467</name>
    <dbReference type="NCBI Taxonomy" id="1828826"/>
    <lineage>
        <taxon>Bacteria</taxon>
        <taxon>Bacillati</taxon>
        <taxon>Cyanobacteriota</taxon>
        <taxon>Cyanophyceae</taxon>
        <taxon>Oscillatoriophycideae</taxon>
        <taxon>Oscillatoriales</taxon>
        <taxon>Oscillatoriales incertae sedis</taxon>
        <taxon>Zarconia</taxon>
        <taxon>Zarconia navalis</taxon>
    </lineage>
</organism>
<keyword evidence="1" id="KW-0812">Transmembrane</keyword>
<accession>A0A928Z904</accession>
<protein>
    <submittedName>
        <fullName evidence="3">YcxB family protein</fullName>
    </submittedName>
</protein>
<keyword evidence="1" id="KW-1133">Transmembrane helix</keyword>
<evidence type="ECO:0000313" key="3">
    <source>
        <dbReference type="EMBL" id="MBE9042085.1"/>
    </source>
</evidence>
<feature type="domain" description="YcxB-like C-terminal" evidence="2">
    <location>
        <begin position="97"/>
        <end position="158"/>
    </location>
</feature>
<evidence type="ECO:0000313" key="4">
    <source>
        <dbReference type="Proteomes" id="UP000621799"/>
    </source>
</evidence>
<name>A0A928Z904_9CYAN</name>
<keyword evidence="1" id="KW-0472">Membrane</keyword>
<dbReference type="EMBL" id="JADEXN010000295">
    <property type="protein sequence ID" value="MBE9042085.1"/>
    <property type="molecule type" value="Genomic_DNA"/>
</dbReference>
<proteinExistence type="predicted"/>
<dbReference type="AlphaFoldDB" id="A0A928Z904"/>
<evidence type="ECO:0000259" key="2">
    <source>
        <dbReference type="Pfam" id="PF14317"/>
    </source>
</evidence>
<gene>
    <name evidence="3" type="ORF">IQ235_14990</name>
</gene>
<dbReference type="InterPro" id="IPR025588">
    <property type="entry name" value="YcxB-like_C"/>
</dbReference>
<comment type="caution">
    <text evidence="3">The sequence shown here is derived from an EMBL/GenBank/DDBJ whole genome shotgun (WGS) entry which is preliminary data.</text>
</comment>
<feature type="transmembrane region" description="Helical" evidence="1">
    <location>
        <begin position="28"/>
        <end position="47"/>
    </location>
</feature>
<dbReference type="Proteomes" id="UP000621799">
    <property type="component" value="Unassembled WGS sequence"/>
</dbReference>
<reference evidence="3" key="1">
    <citation type="submission" date="2020-10" db="EMBL/GenBank/DDBJ databases">
        <authorList>
            <person name="Castelo-Branco R."/>
            <person name="Eusebio N."/>
            <person name="Adriana R."/>
            <person name="Vieira A."/>
            <person name="Brugerolle De Fraissinette N."/>
            <person name="Rezende De Castro R."/>
            <person name="Schneider M.P."/>
            <person name="Vasconcelos V."/>
            <person name="Leao P.N."/>
        </authorList>
    </citation>
    <scope>NUCLEOTIDE SEQUENCE</scope>
    <source>
        <strain evidence="3">LEGE 11467</strain>
    </source>
</reference>